<organism evidence="8">
    <name type="scientific">Rhodosorus marinus</name>
    <dbReference type="NCBI Taxonomy" id="101924"/>
    <lineage>
        <taxon>Eukaryota</taxon>
        <taxon>Rhodophyta</taxon>
        <taxon>Stylonematophyceae</taxon>
        <taxon>Stylonematales</taxon>
        <taxon>Stylonemataceae</taxon>
        <taxon>Rhodosorus</taxon>
    </lineage>
</organism>
<evidence type="ECO:0000256" key="1">
    <source>
        <dbReference type="ARBA" id="ARBA00004123"/>
    </source>
</evidence>
<comment type="similarity">
    <text evidence="2">Belongs to the DNA polymerase epsilon subunit B family.</text>
</comment>
<evidence type="ECO:0000256" key="6">
    <source>
        <dbReference type="ARBA" id="ARBA00032930"/>
    </source>
</evidence>
<keyword evidence="5" id="KW-0539">Nucleus</keyword>
<keyword evidence="4" id="KW-0238">DNA-binding</keyword>
<evidence type="ECO:0000313" key="9">
    <source>
        <dbReference type="EMBL" id="CAE0057912.1"/>
    </source>
</evidence>
<dbReference type="GO" id="GO:0003677">
    <property type="term" value="F:DNA binding"/>
    <property type="evidence" value="ECO:0007669"/>
    <property type="project" value="UniProtKB-KW"/>
</dbReference>
<gene>
    <name evidence="8" type="ORF">RMAR00112_LOCUS25960</name>
    <name evidence="9" type="ORF">RMAR00112_LOCUS25966</name>
</gene>
<keyword evidence="3" id="KW-0235">DNA replication</keyword>
<dbReference type="PANTHER" id="PTHR12708:SF0">
    <property type="entry name" value="DNA POLYMERASE EPSILON SUBUNIT 2"/>
    <property type="match status" value="1"/>
</dbReference>
<evidence type="ECO:0000256" key="3">
    <source>
        <dbReference type="ARBA" id="ARBA00022705"/>
    </source>
</evidence>
<dbReference type="InterPro" id="IPR007185">
    <property type="entry name" value="DNA_pol_a/d/e_bsu"/>
</dbReference>
<name>A0A7S3EJ46_9RHOD</name>
<feature type="domain" description="DNA polymerase alpha/delta/epsilon subunit B" evidence="7">
    <location>
        <begin position="281"/>
        <end position="370"/>
    </location>
</feature>
<dbReference type="InterPro" id="IPR016266">
    <property type="entry name" value="POLE2"/>
</dbReference>
<dbReference type="EMBL" id="HBHW01033640">
    <property type="protein sequence ID" value="CAE0057906.1"/>
    <property type="molecule type" value="Transcribed_RNA"/>
</dbReference>
<dbReference type="PANTHER" id="PTHR12708">
    <property type="entry name" value="DNA POLYMERASE EPSILON SUBUNIT B"/>
    <property type="match status" value="1"/>
</dbReference>
<dbReference type="EMBL" id="HBHW01033646">
    <property type="protein sequence ID" value="CAE0057912.1"/>
    <property type="molecule type" value="Transcribed_RNA"/>
</dbReference>
<dbReference type="GO" id="GO:0042276">
    <property type="term" value="P:error-prone translesion synthesis"/>
    <property type="evidence" value="ECO:0007669"/>
    <property type="project" value="TreeGrafter"/>
</dbReference>
<reference evidence="8" key="1">
    <citation type="submission" date="2021-01" db="EMBL/GenBank/DDBJ databases">
        <authorList>
            <person name="Corre E."/>
            <person name="Pelletier E."/>
            <person name="Niang G."/>
            <person name="Scheremetjew M."/>
            <person name="Finn R."/>
            <person name="Kale V."/>
            <person name="Holt S."/>
            <person name="Cochrane G."/>
            <person name="Meng A."/>
            <person name="Brown T."/>
            <person name="Cohen L."/>
        </authorList>
    </citation>
    <scope>NUCLEOTIDE SEQUENCE</scope>
    <source>
        <strain evidence="8">CCMP 769</strain>
    </source>
</reference>
<dbReference type="Pfam" id="PF04042">
    <property type="entry name" value="DNA_pol_E_B"/>
    <property type="match status" value="1"/>
</dbReference>
<dbReference type="AlphaFoldDB" id="A0A7S3EJ46"/>
<evidence type="ECO:0000256" key="5">
    <source>
        <dbReference type="ARBA" id="ARBA00023242"/>
    </source>
</evidence>
<protein>
    <recommendedName>
        <fullName evidence="6">DNA polymerase II subunit 2</fullName>
    </recommendedName>
</protein>
<dbReference type="GO" id="GO:0008622">
    <property type="term" value="C:epsilon DNA polymerase complex"/>
    <property type="evidence" value="ECO:0007669"/>
    <property type="project" value="InterPro"/>
</dbReference>
<evidence type="ECO:0000259" key="7">
    <source>
        <dbReference type="Pfam" id="PF04042"/>
    </source>
</evidence>
<evidence type="ECO:0000256" key="4">
    <source>
        <dbReference type="ARBA" id="ARBA00023125"/>
    </source>
</evidence>
<accession>A0A7S3EJ46</accession>
<sequence length="371" mass="41257">MRALSGLERKQLLRSARQRGVVIQAEALSVLTEIYSTLFSPNFGKFVETLFEYFQEVSDGSDILTEETSHKLFASLLRMSKREAGEIESRLTLIDAFQVPVPLFNRSSKAYGIDENAKPTLLSGPEEKIGMFRKRFELLLQRTLRDERFHLPETHDFVDTKVRLTEIESLHTQSGRKTVLGFLTQLEEGTWFLEDLRSSIQISIKNAQFTPGIHTDGSIVLAQGEVVGSLFVVDTLGSPSAEKRLDSLAAISRCDLFGPALEDADRKLLAEKETEDGEAMILFLADVWLDTKQVLGGFKRLLQGFQESKIAPAVIVLMGDFSSPQLSATEQAVNLQSNFGALGNIIADYKEISEQTEFVIVPGPNDPVSHS</sequence>
<proteinExistence type="inferred from homology"/>
<dbReference type="GO" id="GO:0006261">
    <property type="term" value="P:DNA-templated DNA replication"/>
    <property type="evidence" value="ECO:0007669"/>
    <property type="project" value="InterPro"/>
</dbReference>
<evidence type="ECO:0000313" key="8">
    <source>
        <dbReference type="EMBL" id="CAE0057906.1"/>
    </source>
</evidence>
<evidence type="ECO:0000256" key="2">
    <source>
        <dbReference type="ARBA" id="ARBA00009560"/>
    </source>
</evidence>
<comment type="subcellular location">
    <subcellularLocation>
        <location evidence="1">Nucleus</location>
    </subcellularLocation>
</comment>